<dbReference type="PANTHER" id="PTHR16091:SF3">
    <property type="entry name" value="TETRATRICOPEPTIDE REPEAT PROTEIN 17"/>
    <property type="match status" value="1"/>
</dbReference>
<dbReference type="WBParaSite" id="BXY_0340000.1">
    <property type="protein sequence ID" value="BXY_0340000.1"/>
    <property type="gene ID" value="BXY_0340000"/>
</dbReference>
<dbReference type="AlphaFoldDB" id="A0A1I7RRQ3"/>
<evidence type="ECO:0000313" key="4">
    <source>
        <dbReference type="EMBL" id="CAG9123556.1"/>
    </source>
</evidence>
<reference evidence="4" key="2">
    <citation type="submission" date="2020-08" db="EMBL/GenBank/DDBJ databases">
        <authorList>
            <person name="Kikuchi T."/>
        </authorList>
    </citation>
    <scope>NUCLEOTIDE SEQUENCE</scope>
    <source>
        <strain evidence="3">Ka4C1</strain>
    </source>
</reference>
<feature type="coiled-coil region" evidence="1">
    <location>
        <begin position="306"/>
        <end position="333"/>
    </location>
</feature>
<dbReference type="OrthoDB" id="2115703at2759"/>
<gene>
    <name evidence="3" type="ORF">BXYJ_LOCUS12035</name>
</gene>
<dbReference type="PANTHER" id="PTHR16091">
    <property type="entry name" value="TTC17 PROTEIN"/>
    <property type="match status" value="1"/>
</dbReference>
<keyword evidence="6" id="KW-1185">Reference proteome</keyword>
<dbReference type="GO" id="GO:0030041">
    <property type="term" value="P:actin filament polymerization"/>
    <property type="evidence" value="ECO:0007669"/>
    <property type="project" value="TreeGrafter"/>
</dbReference>
<feature type="signal peptide" evidence="2">
    <location>
        <begin position="1"/>
        <end position="16"/>
    </location>
</feature>
<evidence type="ECO:0000313" key="6">
    <source>
        <dbReference type="Proteomes" id="UP000659654"/>
    </source>
</evidence>
<dbReference type="GO" id="GO:0005737">
    <property type="term" value="C:cytoplasm"/>
    <property type="evidence" value="ECO:0007669"/>
    <property type="project" value="TreeGrafter"/>
</dbReference>
<dbReference type="Gene3D" id="1.25.40.10">
    <property type="entry name" value="Tetratricopeptide repeat domain"/>
    <property type="match status" value="1"/>
</dbReference>
<reference evidence="7" key="1">
    <citation type="submission" date="2016-11" db="UniProtKB">
        <authorList>
            <consortium name="WormBaseParasite"/>
        </authorList>
    </citation>
    <scope>IDENTIFICATION</scope>
</reference>
<proteinExistence type="predicted"/>
<dbReference type="Proteomes" id="UP000095284">
    <property type="component" value="Unplaced"/>
</dbReference>
<protein>
    <submittedName>
        <fullName evidence="3">(pine wood nematode) hypothetical protein</fullName>
    </submittedName>
</protein>
<name>A0A1I7RRQ3_BURXY</name>
<evidence type="ECO:0000313" key="3">
    <source>
        <dbReference type="EMBL" id="CAD5231944.1"/>
    </source>
</evidence>
<dbReference type="EMBL" id="CAJFDI010000005">
    <property type="protein sequence ID" value="CAD5231944.1"/>
    <property type="molecule type" value="Genomic_DNA"/>
</dbReference>
<evidence type="ECO:0000256" key="2">
    <source>
        <dbReference type="SAM" id="SignalP"/>
    </source>
</evidence>
<dbReference type="EMBL" id="CAJFCV020000005">
    <property type="protein sequence ID" value="CAG9123556.1"/>
    <property type="molecule type" value="Genomic_DNA"/>
</dbReference>
<dbReference type="InterPro" id="IPR052630">
    <property type="entry name" value="TTC17"/>
</dbReference>
<dbReference type="GO" id="GO:0015629">
    <property type="term" value="C:actin cytoskeleton"/>
    <property type="evidence" value="ECO:0007669"/>
    <property type="project" value="TreeGrafter"/>
</dbReference>
<dbReference type="SMR" id="A0A1I7RRQ3"/>
<dbReference type="SUPFAM" id="SSF48452">
    <property type="entry name" value="TPR-like"/>
    <property type="match status" value="1"/>
</dbReference>
<dbReference type="Proteomes" id="UP000659654">
    <property type="component" value="Unassembled WGS sequence"/>
</dbReference>
<evidence type="ECO:0000313" key="5">
    <source>
        <dbReference type="Proteomes" id="UP000095284"/>
    </source>
</evidence>
<dbReference type="InterPro" id="IPR011990">
    <property type="entry name" value="TPR-like_helical_dom_sf"/>
</dbReference>
<keyword evidence="1" id="KW-0175">Coiled coil</keyword>
<dbReference type="eggNOG" id="KOG4507">
    <property type="taxonomic scope" value="Eukaryota"/>
</dbReference>
<feature type="chain" id="PRO_5036021913" evidence="2">
    <location>
        <begin position="17"/>
        <end position="1165"/>
    </location>
</feature>
<evidence type="ECO:0000256" key="1">
    <source>
        <dbReference type="SAM" id="Coils"/>
    </source>
</evidence>
<organism evidence="5 7">
    <name type="scientific">Bursaphelenchus xylophilus</name>
    <name type="common">Pinewood nematode worm</name>
    <name type="synonym">Aphelenchoides xylophilus</name>
    <dbReference type="NCBI Taxonomy" id="6326"/>
    <lineage>
        <taxon>Eukaryota</taxon>
        <taxon>Metazoa</taxon>
        <taxon>Ecdysozoa</taxon>
        <taxon>Nematoda</taxon>
        <taxon>Chromadorea</taxon>
        <taxon>Rhabditida</taxon>
        <taxon>Tylenchina</taxon>
        <taxon>Tylenchomorpha</taxon>
        <taxon>Aphelenchoidea</taxon>
        <taxon>Aphelenchoididae</taxon>
        <taxon>Bursaphelenchus</taxon>
    </lineage>
</organism>
<accession>A0A1I7RRQ3</accession>
<dbReference type="Proteomes" id="UP000582659">
    <property type="component" value="Unassembled WGS sequence"/>
</dbReference>
<keyword evidence="2" id="KW-0732">Signal</keyword>
<sequence length="1165" mass="134511">MSRALLALLLPFVIRSENNNGDYIKVFTFLKPLTPLERSNDLSLLLQRENYRDEAERLHKLFADFNVSSYDKKVRNRVEEMIIAKYPHCAETFQQKTEEIPVIKGLDADFLDSNPTIYINRSIINALSIQEPKNIEEKTLYERFRNIVSDKTERERVIELDTTEDLNYFVGIGQQLLYGLAGKEKLEHVKYYSVLYLLKRQVLDLNLIDDIYKLDESDNSRLDFILGQVYMFTNNNKKGLEYIRKVIQKKGSTAPLLYMASFYSLKFKTAEYNDYIKQALEVDPELKNNFQFKKNVQFYNCRELLYDSLTKENEKLMKKLDELNRYHSAFERELKLHNLISSYDIDPIDHFQSILEFFYTKFGYLPGLKCIESSNEKGRARIKCTLIDIEEFDKVSTLKLKELEDQRQDGDRRVMDAYHKKRTLEAKINNQNKIEFMENVKAYQGLTLEEPPLPVLYLREQNPPFTAPNTQDFCTKEFGRQSATSFDFGHFISIESRGYSVNDLLNKYLGITPDDLLPFPWAEPNCDPVNVNILNNITLLQNINTIKELWDSPNLFPSDIERSYFMDKLEDLMGSRSDGSFLLADFGNRIYLLKELKIGPKWVQNELAILYFRALGRFRNALECIVENLSGDEIEDIPNSDMTLVQLVSIIRESGIENATDDINLLLKAALLNSKFEHPLTYYLMGDNCNDVDKRVDFLLRSYKLDPTFKPLQKQLYYQFCRNVRGKGIPVENFFQPICCWSTEHNIYCFGDPNNEKSCFKINVDDNTTDVSLSSFRCSGTYTARSFLPPARILFFIGFIHPISKLRNKKVENKINSIMREKTVKGRQKKVDTDAFPLDYGGYSEERINKFRGKVTLNTDNLVHKYINPAFKRTSEATEKAKVLESIDSVSWGEILKYDMSPPKPLPSPEVYLKTKGKKLYKSLALSPLDSCPPSLDSKLLAPYSTDMLITAKGVDLKAFVELQATSVNDSLEPYCPLTSATSIALFDNLAAFKYQGKFKFYKPEKALKEPFLSIAKEKDTVESLATKLTLAMKSRNNKDQLWKLSTIAALYWRLQGDAVNAVNCLSYALKYAPKQYRDVAASGLANIYHQAGFLHSALYAADFALKNSETNEVSVHLTIANIYASLRYYDHALQFYYSTLALQSNFILAKERIRAIECIRKRDV</sequence>
<evidence type="ECO:0000313" key="7">
    <source>
        <dbReference type="WBParaSite" id="BXY_0340000.1"/>
    </source>
</evidence>